<dbReference type="PANTHER" id="PTHR43479">
    <property type="entry name" value="ACREF/ENVCD OPERON REPRESSOR-RELATED"/>
    <property type="match status" value="1"/>
</dbReference>
<name>A0A8T4HCH7_9SPHI</name>
<evidence type="ECO:0000256" key="4">
    <source>
        <dbReference type="PROSITE-ProRule" id="PRU00335"/>
    </source>
</evidence>
<dbReference type="GO" id="GO:0003677">
    <property type="term" value="F:DNA binding"/>
    <property type="evidence" value="ECO:0007669"/>
    <property type="project" value="UniProtKB-UniRule"/>
</dbReference>
<dbReference type="InterPro" id="IPR001647">
    <property type="entry name" value="HTH_TetR"/>
</dbReference>
<comment type="caution">
    <text evidence="6">The sequence shown here is derived from an EMBL/GenBank/DDBJ whole genome shotgun (WGS) entry which is preliminary data.</text>
</comment>
<feature type="domain" description="HTH tetR-type" evidence="5">
    <location>
        <begin position="12"/>
        <end position="72"/>
    </location>
</feature>
<dbReference type="Gene3D" id="1.10.357.10">
    <property type="entry name" value="Tetracycline Repressor, domain 2"/>
    <property type="match status" value="1"/>
</dbReference>
<keyword evidence="3" id="KW-0804">Transcription</keyword>
<dbReference type="InterPro" id="IPR025996">
    <property type="entry name" value="MT1864/Rv1816-like_C"/>
</dbReference>
<reference evidence="6" key="1">
    <citation type="submission" date="2021-03" db="EMBL/GenBank/DDBJ databases">
        <authorList>
            <person name="Lu T."/>
            <person name="Wang Q."/>
            <person name="Han X."/>
        </authorList>
    </citation>
    <scope>NUCLEOTIDE SEQUENCE</scope>
    <source>
        <strain evidence="6">WQ 2009</strain>
    </source>
</reference>
<dbReference type="SUPFAM" id="SSF46689">
    <property type="entry name" value="Homeodomain-like"/>
    <property type="match status" value="1"/>
</dbReference>
<dbReference type="PROSITE" id="PS50977">
    <property type="entry name" value="HTH_TETR_2"/>
    <property type="match status" value="1"/>
</dbReference>
<evidence type="ECO:0000313" key="6">
    <source>
        <dbReference type="EMBL" id="MBP3943975.1"/>
    </source>
</evidence>
<dbReference type="Pfam" id="PF00440">
    <property type="entry name" value="TetR_N"/>
    <property type="match status" value="1"/>
</dbReference>
<dbReference type="SUPFAM" id="SSF48498">
    <property type="entry name" value="Tetracyclin repressor-like, C-terminal domain"/>
    <property type="match status" value="1"/>
</dbReference>
<accession>A0A8T4HCH7</accession>
<dbReference type="RefSeq" id="WP_353547481.1">
    <property type="nucleotide sequence ID" value="NZ_JAGKSB010000012.1"/>
</dbReference>
<dbReference type="InterPro" id="IPR009057">
    <property type="entry name" value="Homeodomain-like_sf"/>
</dbReference>
<organism evidence="6 7">
    <name type="scientific">Rhinopithecimicrobium faecis</name>
    <dbReference type="NCBI Taxonomy" id="2820698"/>
    <lineage>
        <taxon>Bacteria</taxon>
        <taxon>Pseudomonadati</taxon>
        <taxon>Bacteroidota</taxon>
        <taxon>Sphingobacteriia</taxon>
        <taxon>Sphingobacteriales</taxon>
        <taxon>Sphingobacteriaceae</taxon>
        <taxon>Rhinopithecimicrobium</taxon>
    </lineage>
</organism>
<evidence type="ECO:0000259" key="5">
    <source>
        <dbReference type="PROSITE" id="PS50977"/>
    </source>
</evidence>
<dbReference type="InterPro" id="IPR036271">
    <property type="entry name" value="Tet_transcr_reg_TetR-rel_C_sf"/>
</dbReference>
<evidence type="ECO:0000256" key="3">
    <source>
        <dbReference type="ARBA" id="ARBA00023163"/>
    </source>
</evidence>
<gene>
    <name evidence="6" type="ORF">J5U18_10460</name>
</gene>
<dbReference type="AlphaFoldDB" id="A0A8T4HCH7"/>
<evidence type="ECO:0000256" key="2">
    <source>
        <dbReference type="ARBA" id="ARBA00023125"/>
    </source>
</evidence>
<evidence type="ECO:0000313" key="7">
    <source>
        <dbReference type="Proteomes" id="UP000679691"/>
    </source>
</evidence>
<evidence type="ECO:0000256" key="1">
    <source>
        <dbReference type="ARBA" id="ARBA00023015"/>
    </source>
</evidence>
<keyword evidence="7" id="KW-1185">Reference proteome</keyword>
<dbReference type="Proteomes" id="UP000679691">
    <property type="component" value="Unassembled WGS sequence"/>
</dbReference>
<dbReference type="PRINTS" id="PR00455">
    <property type="entry name" value="HTHTETR"/>
</dbReference>
<sequence>MTIAARKLRQQEELKKSILEASWEIVVSEGWAALSIRRIAEAIEYSVPVVYKHFENKDAIVEYFTLEGFRLLAKDLTAAVDNQICSKGKIQSIAQAYWNFAVTHQKHYEIMFGLGIPKCEVVNSAIEMKTTVHIMISVIEEAIAKNNKKDVDSLLKFKTFWSILHGIVAIELLSNTAINQEPSPILKEAIDGYISSFIN</sequence>
<keyword evidence="1" id="KW-0805">Transcription regulation</keyword>
<dbReference type="Pfam" id="PF13305">
    <property type="entry name" value="TetR_C_33"/>
    <property type="match status" value="1"/>
</dbReference>
<dbReference type="EMBL" id="JAGKSB010000012">
    <property type="protein sequence ID" value="MBP3943975.1"/>
    <property type="molecule type" value="Genomic_DNA"/>
</dbReference>
<protein>
    <submittedName>
        <fullName evidence="6">TetR/AcrR family transcriptional regulator</fullName>
    </submittedName>
</protein>
<proteinExistence type="predicted"/>
<feature type="DNA-binding region" description="H-T-H motif" evidence="4">
    <location>
        <begin position="35"/>
        <end position="54"/>
    </location>
</feature>
<dbReference type="InterPro" id="IPR050624">
    <property type="entry name" value="HTH-type_Tx_Regulator"/>
</dbReference>
<dbReference type="PANTHER" id="PTHR43479:SF11">
    <property type="entry name" value="ACREF_ENVCD OPERON REPRESSOR-RELATED"/>
    <property type="match status" value="1"/>
</dbReference>
<keyword evidence="2 4" id="KW-0238">DNA-binding</keyword>